<organism evidence="3 4">
    <name type="scientific">Streptomyces tsukubensis (strain DSM 42081 / NBRC 108919 / NRRL 18488 / 9993)</name>
    <dbReference type="NCBI Taxonomy" id="1114943"/>
    <lineage>
        <taxon>Bacteria</taxon>
        <taxon>Bacillati</taxon>
        <taxon>Actinomycetota</taxon>
        <taxon>Actinomycetes</taxon>
        <taxon>Kitasatosporales</taxon>
        <taxon>Streptomycetaceae</taxon>
        <taxon>Streptomyces</taxon>
    </lineage>
</organism>
<evidence type="ECO:0000313" key="3">
    <source>
        <dbReference type="EMBL" id="QKM68632.1"/>
    </source>
</evidence>
<dbReference type="InterPro" id="IPR000835">
    <property type="entry name" value="HTH_MarR-typ"/>
</dbReference>
<feature type="domain" description="HTH marR-type" evidence="2">
    <location>
        <begin position="57"/>
        <end position="194"/>
    </location>
</feature>
<dbReference type="SMART" id="SM00347">
    <property type="entry name" value="HTH_MARR"/>
    <property type="match status" value="1"/>
</dbReference>
<evidence type="ECO:0000313" key="4">
    <source>
        <dbReference type="Proteomes" id="UP000005940"/>
    </source>
</evidence>
<dbReference type="InterPro" id="IPR036390">
    <property type="entry name" value="WH_DNA-bd_sf"/>
</dbReference>
<protein>
    <submittedName>
        <fullName evidence="3">MarR family transcriptional regulator</fullName>
    </submittedName>
</protein>
<evidence type="ECO:0000256" key="1">
    <source>
        <dbReference type="SAM" id="MobiDB-lite"/>
    </source>
</evidence>
<dbReference type="Gene3D" id="1.10.10.10">
    <property type="entry name" value="Winged helix-like DNA-binding domain superfamily/Winged helix DNA-binding domain"/>
    <property type="match status" value="1"/>
</dbReference>
<dbReference type="InterPro" id="IPR036388">
    <property type="entry name" value="WH-like_DNA-bd_sf"/>
</dbReference>
<dbReference type="GO" id="GO:0006950">
    <property type="term" value="P:response to stress"/>
    <property type="evidence" value="ECO:0007669"/>
    <property type="project" value="TreeGrafter"/>
</dbReference>
<dbReference type="PANTHER" id="PTHR33164:SF106">
    <property type="entry name" value="TRANSCRIPTIONAL REGULATORY PROTEIN"/>
    <property type="match status" value="1"/>
</dbReference>
<gene>
    <name evidence="3" type="ORF">STSU_017085</name>
</gene>
<dbReference type="GO" id="GO:0003700">
    <property type="term" value="F:DNA-binding transcription factor activity"/>
    <property type="evidence" value="ECO:0007669"/>
    <property type="project" value="InterPro"/>
</dbReference>
<reference evidence="3 4" key="1">
    <citation type="journal article" date="2012" name="J. Bacteriol.">
        <title>Draft genome of Streptomyces tsukubaensis NRRL 18488, the producer of the clinically important immunosuppressant tacrolimus (FK506).</title>
        <authorList>
            <person name="Barreiro C."/>
            <person name="Prieto C."/>
            <person name="Sola-Landa A."/>
            <person name="Solera E."/>
            <person name="Martinez-Castro M."/>
            <person name="Perez-Redondo R."/>
            <person name="Garcia-Estrada C."/>
            <person name="Aparicio J.F."/>
            <person name="Fernandez-Martinez L.T."/>
            <person name="Santos-Aberturas J."/>
            <person name="Salehi-Najafabadi Z."/>
            <person name="Rodriguez-Garcia A."/>
            <person name="Tauch A."/>
            <person name="Martin J.F."/>
        </authorList>
    </citation>
    <scope>NUCLEOTIDE SEQUENCE [LARGE SCALE GENOMIC DNA]</scope>
    <source>
        <strain evidence="4">DSM 42081 / NBRC 108919 / NRRL 18488 / 9993</strain>
    </source>
</reference>
<dbReference type="PANTHER" id="PTHR33164">
    <property type="entry name" value="TRANSCRIPTIONAL REGULATOR, MARR FAMILY"/>
    <property type="match status" value="1"/>
</dbReference>
<feature type="region of interest" description="Disordered" evidence="1">
    <location>
        <begin position="1"/>
        <end position="53"/>
    </location>
</feature>
<dbReference type="InterPro" id="IPR039422">
    <property type="entry name" value="MarR/SlyA-like"/>
</dbReference>
<dbReference type="AlphaFoldDB" id="A0A7G3UI85"/>
<dbReference type="SUPFAM" id="SSF46785">
    <property type="entry name" value="Winged helix' DNA-binding domain"/>
    <property type="match status" value="1"/>
</dbReference>
<proteinExistence type="predicted"/>
<name>A0A7G3UI85_STRT9</name>
<accession>A0A7G3UI85</accession>
<dbReference type="Pfam" id="PF12802">
    <property type="entry name" value="MarR_2"/>
    <property type="match status" value="1"/>
</dbReference>
<dbReference type="EMBL" id="CP029159">
    <property type="protein sequence ID" value="QKM68632.1"/>
    <property type="molecule type" value="Genomic_DNA"/>
</dbReference>
<dbReference type="Proteomes" id="UP000005940">
    <property type="component" value="Chromosome"/>
</dbReference>
<keyword evidence="4" id="KW-1185">Reference proteome</keyword>
<sequence length="207" mass="22119">MRRESRPPARPPDAVVRPIRGEGAQDGVAGRSGADRPGGGPDTLPGVEAVNGGGAAAPERLRALAVSLRRVNGEINRLTDAFATAHGLHATDMSALAAVLDAEQPVTPGMLRTRLGLTSGAVTACLDRLERAGHIRRTRDETDRRVVRVEYVDEARLAARAFFRPLAVAGERARGRFDDEELDVVLRFLDAFSEEMAGLEEPPGPSV</sequence>
<evidence type="ECO:0000259" key="2">
    <source>
        <dbReference type="PROSITE" id="PS50995"/>
    </source>
</evidence>
<dbReference type="PROSITE" id="PS50995">
    <property type="entry name" value="HTH_MARR_2"/>
    <property type="match status" value="1"/>
</dbReference>